<dbReference type="EMBL" id="JAYMRU010000004">
    <property type="protein sequence ID" value="MEM5400081.1"/>
    <property type="molecule type" value="Genomic_DNA"/>
</dbReference>
<dbReference type="Proteomes" id="UP001392318">
    <property type="component" value="Unassembled WGS sequence"/>
</dbReference>
<protein>
    <submittedName>
        <fullName evidence="1">Uncharacterized protein</fullName>
    </submittedName>
</protein>
<reference evidence="1" key="1">
    <citation type="submission" date="2024-01" db="EMBL/GenBank/DDBJ databases">
        <title>The diversity of rhizobia nodulating Mimosa spp. in eleven states of Brazil covering several biomes is determined by host plant, location, and edaphic factors.</title>
        <authorList>
            <person name="Rouws L."/>
            <person name="Barauna A."/>
            <person name="Beukes C."/>
            <person name="De Faria S.M."/>
            <person name="Gross E."/>
            <person name="Dos Reis Junior F.B."/>
            <person name="Simon M."/>
            <person name="Maluk M."/>
            <person name="Odee D.W."/>
            <person name="Kenicer G."/>
            <person name="Young J.P.W."/>
            <person name="Reis V.M."/>
            <person name="Zilli J."/>
            <person name="James E.K."/>
        </authorList>
    </citation>
    <scope>NUCLEOTIDE SEQUENCE</scope>
    <source>
        <strain evidence="1">JPY452</strain>
    </source>
</reference>
<proteinExistence type="predicted"/>
<organism evidence="1 2">
    <name type="scientific">Paraburkholderia unamae</name>
    <dbReference type="NCBI Taxonomy" id="219649"/>
    <lineage>
        <taxon>Bacteria</taxon>
        <taxon>Pseudomonadati</taxon>
        <taxon>Pseudomonadota</taxon>
        <taxon>Betaproteobacteria</taxon>
        <taxon>Burkholderiales</taxon>
        <taxon>Burkholderiaceae</taxon>
        <taxon>Paraburkholderia</taxon>
    </lineage>
</organism>
<accession>A0ACC6REX2</accession>
<gene>
    <name evidence="1" type="ORF">VSR83_08285</name>
</gene>
<evidence type="ECO:0000313" key="2">
    <source>
        <dbReference type="Proteomes" id="UP001392318"/>
    </source>
</evidence>
<sequence>MRRVAQIAAKLRLWRLWPDTLFGRLVVILAAGMFAGQLLTRSIWFETHDNHTLEIPARLFGSRLADTVRLIERAPNAATREAIVGTLVLRNRVVDGRTVGLDAELILPRGD</sequence>
<evidence type="ECO:0000313" key="1">
    <source>
        <dbReference type="EMBL" id="MEM5400081.1"/>
    </source>
</evidence>
<name>A0ACC6REX2_9BURK</name>
<comment type="caution">
    <text evidence="1">The sequence shown here is derived from an EMBL/GenBank/DDBJ whole genome shotgun (WGS) entry which is preliminary data.</text>
</comment>
<keyword evidence="2" id="KW-1185">Reference proteome</keyword>